<dbReference type="Pfam" id="PF01307">
    <property type="entry name" value="Plant_vir_prot"/>
    <property type="match status" value="1"/>
</dbReference>
<dbReference type="InterPro" id="IPR001896">
    <property type="entry name" value="Plant_vir_prot"/>
</dbReference>
<reference evidence="2" key="1">
    <citation type="submission" date="2019-06" db="EMBL/GenBank/DDBJ databases">
        <authorList>
            <person name="Camelo Garcia V.M."/>
            <person name="Nagata T."/>
            <person name="Silva J.M.F."/>
            <person name="Rezende J.A.M."/>
        </authorList>
    </citation>
    <scope>NUCLEOTIDE SEQUENCE</scope>
    <source>
        <strain evidence="2">BR</strain>
    </source>
</reference>
<dbReference type="RefSeq" id="YP_010798342.1">
    <property type="nucleotide sequence ID" value="NC_076419.1"/>
</dbReference>
<reference evidence="2" key="2">
    <citation type="journal article" date="2020" name="Arch. Virol.">
        <title>Near-complete genome sequence and biological properties of an allexivirus found in Senna rizzinii in Brazil.</title>
        <authorList>
            <person name="Alves T.M."/>
            <person name="de Novaes Q.S."/>
            <person name="de Paula A."/>
            <person name="Camelo-Garcia V.M."/>
            <person name="Nagata T."/>
            <person name="Silva J.M.F."/>
            <person name="Rezende J.A.M."/>
            <person name="Kitajima E.W."/>
        </authorList>
    </citation>
    <scope>NUCLEOTIDE SEQUENCE</scope>
    <source>
        <strain evidence="2">BR</strain>
    </source>
</reference>
<accession>A0A5C1IT94</accession>
<keyword evidence="1" id="KW-0472">Membrane</keyword>
<keyword evidence="3" id="KW-1185">Reference proteome</keyword>
<proteinExistence type="predicted"/>
<dbReference type="Proteomes" id="UP000677266">
    <property type="component" value="Segment"/>
</dbReference>
<feature type="transmembrane region" description="Helical" evidence="1">
    <location>
        <begin position="72"/>
        <end position="89"/>
    </location>
</feature>
<dbReference type="GeneID" id="80536502"/>
<dbReference type="KEGG" id="vg:80536502"/>
<dbReference type="EMBL" id="MN031278">
    <property type="protein sequence ID" value="QEM20970.1"/>
    <property type="molecule type" value="Genomic_RNA"/>
</dbReference>
<keyword evidence="1" id="KW-0812">Transmembrane</keyword>
<sequence length="103" mass="11207">MSFAPPPDYTKPLVAAVAGITIALSIFAVSQDHTPHVGDNIHSLPHGGYYQDGNKKIAYAGPNLRPNNSNTHHFWALITIFLVSALIVLSSRLQRNSHPVCVH</sequence>
<evidence type="ECO:0000313" key="3">
    <source>
        <dbReference type="Proteomes" id="UP000677266"/>
    </source>
</evidence>
<organism evidence="2 3">
    <name type="scientific">Senna severe yellow mosaic virus</name>
    <dbReference type="NCBI Taxonomy" id="742819"/>
    <lineage>
        <taxon>Viruses</taxon>
        <taxon>Riboviria</taxon>
        <taxon>Orthornavirae</taxon>
        <taxon>Kitrinoviricota</taxon>
        <taxon>Alsuviricetes</taxon>
        <taxon>Tymovirales</taxon>
        <taxon>Alphaflexiviridae</taxon>
        <taxon>Allexivirus</taxon>
        <taxon>Allexivirus sennae</taxon>
    </lineage>
</organism>
<evidence type="ECO:0000256" key="1">
    <source>
        <dbReference type="SAM" id="Phobius"/>
    </source>
</evidence>
<name>A0A5C1IT94_9VIRU</name>
<keyword evidence="1" id="KW-1133">Transmembrane helix</keyword>
<protein>
    <submittedName>
        <fullName evidence="2">ORF3</fullName>
    </submittedName>
</protein>
<evidence type="ECO:0000313" key="2">
    <source>
        <dbReference type="EMBL" id="QEM20970.1"/>
    </source>
</evidence>
<feature type="transmembrane region" description="Helical" evidence="1">
    <location>
        <begin position="12"/>
        <end position="30"/>
    </location>
</feature>